<dbReference type="Pfam" id="PF13091">
    <property type="entry name" value="PLDc_2"/>
    <property type="match status" value="2"/>
</dbReference>
<keyword evidence="9 12" id="KW-0472">Membrane</keyword>
<feature type="domain" description="PLD phosphodiesterase" evidence="14">
    <location>
        <begin position="210"/>
        <end position="237"/>
    </location>
</feature>
<feature type="active site" evidence="12">
    <location>
        <position position="217"/>
    </location>
</feature>
<keyword evidence="11 12" id="KW-1208">Phospholipid metabolism</keyword>
<evidence type="ECO:0000256" key="7">
    <source>
        <dbReference type="ARBA" id="ARBA00022989"/>
    </source>
</evidence>
<dbReference type="SMART" id="SM00155">
    <property type="entry name" value="PLDc"/>
    <property type="match status" value="2"/>
</dbReference>
<sequence length="474" mass="54845">MNSSILLIIAYVISILSAISLIFIERKEPNTTWAWLLILFVLPGVGFIIYLIFGQNLSRQKIFREKKVVDEKKSKVLMEKFKEEKEKGASSEFMELVRMNYTHSGALYTEGNSLTTFIDGEKKFEALINDIRDAKEFIHIEYYIFRMDNLGKTLIDELSKKVKEGVEVRFVVDAMGSKSIRNKDIKYIRSLGIKFNIFFPGILPLINIRLNFRNHRKIVVIDGEVGYVGGFNVGDEYVNKGDQFDYWRDTHIRIKGKAVNELNKRFILDWDYASEGELKNYDKYFKLQEDSGNIGIQIVSSGPDHKEEYIKNAYMKIINNAKESVYIQTPYLVPDEPMKEALKIAALSGIDVRIMVPGKPDHFFMKWILSANMGDLMEWGVKFYTYQKGFIHSKTIVSDGKVCSIGTANLDIRSFQLNFEINAIIYDDKFSKEQEDIFIKDIEDCKLVTMEEYENRSRALKIKEALIRLVAPIL</sequence>
<dbReference type="PROSITE" id="PS50035">
    <property type="entry name" value="PLD"/>
    <property type="match status" value="2"/>
</dbReference>
<dbReference type="GO" id="GO:0005886">
    <property type="term" value="C:plasma membrane"/>
    <property type="evidence" value="ECO:0007669"/>
    <property type="project" value="UniProtKB-SubCell"/>
</dbReference>
<organism evidence="15">
    <name type="scientific">Clostridium tertium</name>
    <dbReference type="NCBI Taxonomy" id="1559"/>
    <lineage>
        <taxon>Bacteria</taxon>
        <taxon>Bacillati</taxon>
        <taxon>Bacillota</taxon>
        <taxon>Clostridia</taxon>
        <taxon>Eubacteriales</taxon>
        <taxon>Clostridiaceae</taxon>
        <taxon>Clostridium</taxon>
    </lineage>
</organism>
<keyword evidence="2 12" id="KW-1003">Cell membrane</keyword>
<dbReference type="FunFam" id="3.30.870.10:FF:000014">
    <property type="entry name" value="Cardiolipin synthase"/>
    <property type="match status" value="1"/>
</dbReference>
<dbReference type="GO" id="GO:0008808">
    <property type="term" value="F:cardiolipin synthase activity"/>
    <property type="evidence" value="ECO:0007669"/>
    <property type="project" value="UniProtKB-UniRule"/>
</dbReference>
<comment type="similarity">
    <text evidence="12">Belongs to the phospholipase D family. Cardiolipin synthase subfamily.</text>
</comment>
<keyword evidence="7 12" id="KW-1133">Transmembrane helix</keyword>
<comment type="catalytic activity">
    <reaction evidence="12">
        <text>2 a 1,2-diacyl-sn-glycero-3-phospho-(1'-sn-glycerol) = a cardiolipin + glycerol</text>
        <dbReference type="Rhea" id="RHEA:31451"/>
        <dbReference type="ChEBI" id="CHEBI:17754"/>
        <dbReference type="ChEBI" id="CHEBI:62237"/>
        <dbReference type="ChEBI" id="CHEBI:64716"/>
    </reaction>
</comment>
<accession>A0A6N3DZI9</accession>
<keyword evidence="3 12" id="KW-0444">Lipid biosynthesis</keyword>
<dbReference type="EC" id="2.7.8.-" evidence="12 13"/>
<dbReference type="CDD" id="cd09112">
    <property type="entry name" value="PLDc_CLS_2"/>
    <property type="match status" value="1"/>
</dbReference>
<keyword evidence="4 12" id="KW-0808">Transferase</keyword>
<comment type="function">
    <text evidence="12">Catalyzes the reversible phosphatidyl group transfer from one phosphatidylglycerol molecule to another to form cardiolipin (CL) (diphosphatidylglycerol) and glycerol.</text>
</comment>
<proteinExistence type="inferred from homology"/>
<dbReference type="RefSeq" id="WP_156626589.1">
    <property type="nucleotide sequence ID" value="NZ_CACRTO010000020.1"/>
</dbReference>
<dbReference type="InterPro" id="IPR001736">
    <property type="entry name" value="PLipase_D/transphosphatidylase"/>
</dbReference>
<reference evidence="15" key="1">
    <citation type="submission" date="2019-11" db="EMBL/GenBank/DDBJ databases">
        <authorList>
            <person name="Feng L."/>
        </authorList>
    </citation>
    <scope>NUCLEOTIDE SEQUENCE</scope>
    <source>
        <strain evidence="15">CTertiumLFYP3</strain>
    </source>
</reference>
<feature type="transmembrane region" description="Helical" evidence="12">
    <location>
        <begin position="33"/>
        <end position="53"/>
    </location>
</feature>
<feature type="active site" evidence="12">
    <location>
        <position position="394"/>
    </location>
</feature>
<keyword evidence="6" id="KW-0677">Repeat</keyword>
<comment type="subcellular location">
    <subcellularLocation>
        <location evidence="1 12">Cell membrane</location>
        <topology evidence="1 12">Multi-pass membrane protein</topology>
    </subcellularLocation>
</comment>
<feature type="active site" evidence="12">
    <location>
        <position position="215"/>
    </location>
</feature>
<dbReference type="AlphaFoldDB" id="A0A6N3DZI9"/>
<name>A0A6N3DZI9_9CLOT</name>
<gene>
    <name evidence="15" type="primary">clsA_2</name>
    <name evidence="15" type="ORF">CTLFYP3_02138</name>
</gene>
<evidence type="ECO:0000256" key="13">
    <source>
        <dbReference type="NCBIfam" id="TIGR04265"/>
    </source>
</evidence>
<protein>
    <recommendedName>
        <fullName evidence="12 13">Cardiolipin synthase</fullName>
        <shortName evidence="12">CL synthase</shortName>
        <ecNumber evidence="12 13">2.7.8.-</ecNumber>
    </recommendedName>
</protein>
<dbReference type="CDD" id="cd09110">
    <property type="entry name" value="PLDc_CLS_1"/>
    <property type="match status" value="1"/>
</dbReference>
<dbReference type="Gene3D" id="3.30.870.10">
    <property type="entry name" value="Endonuclease Chain A"/>
    <property type="match status" value="2"/>
</dbReference>
<keyword evidence="10 12" id="KW-0594">Phospholipid biosynthesis</keyword>
<keyword evidence="8 12" id="KW-0443">Lipid metabolism</keyword>
<feature type="active site" evidence="12">
    <location>
        <position position="222"/>
    </location>
</feature>
<keyword evidence="5 12" id="KW-0812">Transmembrane</keyword>
<evidence type="ECO:0000256" key="11">
    <source>
        <dbReference type="ARBA" id="ARBA00023264"/>
    </source>
</evidence>
<dbReference type="SUPFAM" id="SSF56024">
    <property type="entry name" value="Phospholipase D/nuclease"/>
    <property type="match status" value="2"/>
</dbReference>
<dbReference type="GO" id="GO:0032049">
    <property type="term" value="P:cardiolipin biosynthetic process"/>
    <property type="evidence" value="ECO:0007669"/>
    <property type="project" value="UniProtKB-UniRule"/>
</dbReference>
<dbReference type="InterPro" id="IPR022924">
    <property type="entry name" value="Cardiolipin_synthase"/>
</dbReference>
<evidence type="ECO:0000259" key="14">
    <source>
        <dbReference type="PROSITE" id="PS50035"/>
    </source>
</evidence>
<evidence type="ECO:0000256" key="1">
    <source>
        <dbReference type="ARBA" id="ARBA00004651"/>
    </source>
</evidence>
<evidence type="ECO:0000256" key="10">
    <source>
        <dbReference type="ARBA" id="ARBA00023209"/>
    </source>
</evidence>
<feature type="active site" evidence="12">
    <location>
        <position position="392"/>
    </location>
</feature>
<evidence type="ECO:0000256" key="5">
    <source>
        <dbReference type="ARBA" id="ARBA00022692"/>
    </source>
</evidence>
<dbReference type="Pfam" id="PF13396">
    <property type="entry name" value="PLDc_N"/>
    <property type="match status" value="1"/>
</dbReference>
<dbReference type="PANTHER" id="PTHR21248">
    <property type="entry name" value="CARDIOLIPIN SYNTHASE"/>
    <property type="match status" value="1"/>
</dbReference>
<dbReference type="NCBIfam" id="TIGR04265">
    <property type="entry name" value="bac_cardiolipin"/>
    <property type="match status" value="1"/>
</dbReference>
<feature type="transmembrane region" description="Helical" evidence="12">
    <location>
        <begin position="6"/>
        <end position="24"/>
    </location>
</feature>
<dbReference type="InterPro" id="IPR030874">
    <property type="entry name" value="Cardiolipin_synth_Firmi"/>
</dbReference>
<evidence type="ECO:0000256" key="9">
    <source>
        <dbReference type="ARBA" id="ARBA00023136"/>
    </source>
</evidence>
<evidence type="ECO:0000256" key="2">
    <source>
        <dbReference type="ARBA" id="ARBA00022475"/>
    </source>
</evidence>
<dbReference type="HAMAP" id="MF_01916">
    <property type="entry name" value="Cardiolipin_synth_Cls"/>
    <property type="match status" value="1"/>
</dbReference>
<feature type="active site" evidence="12">
    <location>
        <position position="399"/>
    </location>
</feature>
<evidence type="ECO:0000256" key="12">
    <source>
        <dbReference type="HAMAP-Rule" id="MF_01916"/>
    </source>
</evidence>
<evidence type="ECO:0000313" key="15">
    <source>
        <dbReference type="EMBL" id="VYU34866.1"/>
    </source>
</evidence>
<dbReference type="InterPro" id="IPR025202">
    <property type="entry name" value="PLD-like_dom"/>
</dbReference>
<evidence type="ECO:0000256" key="6">
    <source>
        <dbReference type="ARBA" id="ARBA00022737"/>
    </source>
</evidence>
<dbReference type="PANTHER" id="PTHR21248:SF22">
    <property type="entry name" value="PHOSPHOLIPASE D"/>
    <property type="match status" value="1"/>
</dbReference>
<evidence type="ECO:0000256" key="8">
    <source>
        <dbReference type="ARBA" id="ARBA00023098"/>
    </source>
</evidence>
<dbReference type="EMBL" id="CACRTO010000020">
    <property type="protein sequence ID" value="VYU34866.1"/>
    <property type="molecule type" value="Genomic_DNA"/>
</dbReference>
<feature type="domain" description="PLD phosphodiesterase" evidence="14">
    <location>
        <begin position="387"/>
        <end position="414"/>
    </location>
</feature>
<evidence type="ECO:0000256" key="4">
    <source>
        <dbReference type="ARBA" id="ARBA00022679"/>
    </source>
</evidence>
<evidence type="ECO:0000256" key="3">
    <source>
        <dbReference type="ARBA" id="ARBA00022516"/>
    </source>
</evidence>
<dbReference type="InterPro" id="IPR027379">
    <property type="entry name" value="CLS_N"/>
</dbReference>